<dbReference type="SUPFAM" id="SSF51905">
    <property type="entry name" value="FAD/NAD(P)-binding domain"/>
    <property type="match status" value="2"/>
</dbReference>
<dbReference type="GeneID" id="63919675"/>
<dbReference type="InterPro" id="IPR036188">
    <property type="entry name" value="FAD/NAD-bd_sf"/>
</dbReference>
<dbReference type="PRINTS" id="PR00370">
    <property type="entry name" value="FMOXYGENASE"/>
</dbReference>
<proteinExistence type="inferred from homology"/>
<dbReference type="HOGENOM" id="CLU_006909_5_0_1"/>
<dbReference type="InterPro" id="IPR020946">
    <property type="entry name" value="Flavin_mOase-like"/>
</dbReference>
<dbReference type="Pfam" id="PF13450">
    <property type="entry name" value="NAD_binding_8"/>
    <property type="match status" value="1"/>
</dbReference>
<keyword evidence="9" id="KW-1185">Reference proteome</keyword>
<evidence type="ECO:0000313" key="9">
    <source>
        <dbReference type="Proteomes" id="UP000030672"/>
    </source>
</evidence>
<reference evidence="8 9" key="1">
    <citation type="journal article" date="2014" name="BMC Genomics">
        <title>Genome sequencing of four Aureobasidium pullulans varieties: biotechnological potential, stress tolerance, and description of new species.</title>
        <authorList>
            <person name="Gostin Ar C."/>
            <person name="Ohm R.A."/>
            <person name="Kogej T."/>
            <person name="Sonjak S."/>
            <person name="Turk M."/>
            <person name="Zajc J."/>
            <person name="Zalar P."/>
            <person name="Grube M."/>
            <person name="Sun H."/>
            <person name="Han J."/>
            <person name="Sharma A."/>
            <person name="Chiniquy J."/>
            <person name="Ngan C.Y."/>
            <person name="Lipzen A."/>
            <person name="Barry K."/>
            <person name="Grigoriev I.V."/>
            <person name="Gunde-Cimerman N."/>
        </authorList>
    </citation>
    <scope>NUCLEOTIDE SEQUENCE [LARGE SCALE GENOMIC DNA]</scope>
    <source>
        <strain evidence="8 9">CBS 110374</strain>
    </source>
</reference>
<dbReference type="STRING" id="1043003.A0A074VSX3"/>
<comment type="cofactor">
    <cofactor evidence="1">
        <name>FAD</name>
        <dbReference type="ChEBI" id="CHEBI:57692"/>
    </cofactor>
</comment>
<evidence type="ECO:0000313" key="8">
    <source>
        <dbReference type="EMBL" id="KEQ63538.1"/>
    </source>
</evidence>
<dbReference type="RefSeq" id="XP_040880561.1">
    <property type="nucleotide sequence ID" value="XM_041026302.1"/>
</dbReference>
<sequence length="496" mass="56749">MTRKFSVKNVCIVGAGPTGLACAKYLLAEKAFERIDIYEQRSRVGGIWDYSPEDKTPDDLPVPSVTPHAGLAKPKWLQSGTRKALGSRIEEEALFLSPLYDRLETNIPRTLMGFSDFDWPQDSQLFPKHETVTQYLEDYAADIKHLIHFNTQVLDVNLAGAKPDGQDLWSVKTQKVQHKIQEDPVERTYDAVVVANGHFAVPFIPQIKGMKEWAEQYPNAISHSMYYKKPEDYTGLKTIVVGSGASGIDIAMQLMQACKLPLIQSERSKGFLLSDPTPKKLEKEEIVEFIIQDRAVRFADGTVEKNIDSVLFCTGYFYSYPFLNNLDPPLVTTGTHVQNLYQHLIYRPRPTLCFPVLQQRVIPFPMAEAQSAVIARLWNNRISLPSVEDMKAWEDNLRNETSEGKRDFHLLLFPKDANYINAMYDWSMSAADADTKGKRPPHWGEKQYWMREKFPEIKKAFQDRGEGRRQVRSLEELGFDFEKMKKESAVEQKSLL</sequence>
<dbReference type="GO" id="GO:0071949">
    <property type="term" value="F:FAD binding"/>
    <property type="evidence" value="ECO:0007669"/>
    <property type="project" value="EnsemblFungi"/>
</dbReference>
<accession>A0A074VSX3</accession>
<evidence type="ECO:0000256" key="3">
    <source>
        <dbReference type="ARBA" id="ARBA00022630"/>
    </source>
</evidence>
<dbReference type="InterPro" id="IPR000960">
    <property type="entry name" value="Flavin_mOase"/>
</dbReference>
<evidence type="ECO:0000256" key="4">
    <source>
        <dbReference type="ARBA" id="ARBA00022827"/>
    </source>
</evidence>
<dbReference type="PROSITE" id="PS51257">
    <property type="entry name" value="PROKAR_LIPOPROTEIN"/>
    <property type="match status" value="1"/>
</dbReference>
<dbReference type="GO" id="GO:0004499">
    <property type="term" value="F:N,N-dimethylaniline monooxygenase activity"/>
    <property type="evidence" value="ECO:0007669"/>
    <property type="project" value="EnsemblFungi"/>
</dbReference>
<evidence type="ECO:0000256" key="6">
    <source>
        <dbReference type="ARBA" id="ARBA00023002"/>
    </source>
</evidence>
<gene>
    <name evidence="8" type="ORF">M437DRAFT_74789</name>
</gene>
<dbReference type="FunFam" id="3.50.50.60:FF:000138">
    <property type="entry name" value="Flavin-containing monooxygenase"/>
    <property type="match status" value="1"/>
</dbReference>
<comment type="similarity">
    <text evidence="2">Belongs to the FMO family.</text>
</comment>
<organism evidence="8 9">
    <name type="scientific">Aureobasidium melanogenum (strain CBS 110374)</name>
    <name type="common">Aureobasidium pullulans var. melanogenum</name>
    <dbReference type="NCBI Taxonomy" id="1043003"/>
    <lineage>
        <taxon>Eukaryota</taxon>
        <taxon>Fungi</taxon>
        <taxon>Dikarya</taxon>
        <taxon>Ascomycota</taxon>
        <taxon>Pezizomycotina</taxon>
        <taxon>Dothideomycetes</taxon>
        <taxon>Dothideomycetidae</taxon>
        <taxon>Dothideales</taxon>
        <taxon>Saccotheciaceae</taxon>
        <taxon>Aureobasidium</taxon>
    </lineage>
</organism>
<evidence type="ECO:0000256" key="2">
    <source>
        <dbReference type="ARBA" id="ARBA00009183"/>
    </source>
</evidence>
<evidence type="ECO:0000256" key="1">
    <source>
        <dbReference type="ARBA" id="ARBA00001974"/>
    </source>
</evidence>
<evidence type="ECO:0000256" key="7">
    <source>
        <dbReference type="ARBA" id="ARBA00023033"/>
    </source>
</evidence>
<keyword evidence="7" id="KW-0503">Monooxygenase</keyword>
<dbReference type="GO" id="GO:0050661">
    <property type="term" value="F:NADP binding"/>
    <property type="evidence" value="ECO:0007669"/>
    <property type="project" value="InterPro"/>
</dbReference>
<dbReference type="EMBL" id="KL584831">
    <property type="protein sequence ID" value="KEQ63538.1"/>
    <property type="molecule type" value="Genomic_DNA"/>
</dbReference>
<dbReference type="AlphaFoldDB" id="A0A074VSX3"/>
<dbReference type="Pfam" id="PF00743">
    <property type="entry name" value="FMO-like"/>
    <property type="match status" value="2"/>
</dbReference>
<name>A0A074VSX3_AURM1</name>
<evidence type="ECO:0000256" key="5">
    <source>
        <dbReference type="ARBA" id="ARBA00022857"/>
    </source>
</evidence>
<dbReference type="Gene3D" id="3.50.50.60">
    <property type="entry name" value="FAD/NAD(P)-binding domain"/>
    <property type="match status" value="2"/>
</dbReference>
<dbReference type="InterPro" id="IPR050346">
    <property type="entry name" value="FMO-like"/>
</dbReference>
<dbReference type="PANTHER" id="PTHR23023">
    <property type="entry name" value="DIMETHYLANILINE MONOOXYGENASE"/>
    <property type="match status" value="1"/>
</dbReference>
<keyword evidence="6" id="KW-0560">Oxidoreductase</keyword>
<keyword evidence="5" id="KW-0521">NADP</keyword>
<keyword evidence="3" id="KW-0285">Flavoprotein</keyword>
<dbReference type="Proteomes" id="UP000030672">
    <property type="component" value="Unassembled WGS sequence"/>
</dbReference>
<dbReference type="PIRSF" id="PIRSF000332">
    <property type="entry name" value="FMO"/>
    <property type="match status" value="1"/>
</dbReference>
<keyword evidence="4" id="KW-0274">FAD</keyword>
<protein>
    <submittedName>
        <fullName evidence="8">FAD/NAD(P)-binding domain-containing protein</fullName>
    </submittedName>
</protein>